<proteinExistence type="predicted"/>
<dbReference type="RefSeq" id="WP_406830509.1">
    <property type="nucleotide sequence ID" value="NZ_CP157483.1"/>
</dbReference>
<name>A0AAU7JRN4_9MICO</name>
<reference evidence="1" key="1">
    <citation type="submission" date="2024-05" db="EMBL/GenBank/DDBJ databases">
        <authorList>
            <person name="Kim S."/>
            <person name="Heo J."/>
            <person name="Choi H."/>
            <person name="Choi Y."/>
            <person name="Kwon S.-W."/>
            <person name="Kim Y."/>
        </authorList>
    </citation>
    <scope>NUCLEOTIDE SEQUENCE</scope>
    <source>
        <strain evidence="1">KACC 23699</strain>
    </source>
</reference>
<evidence type="ECO:0008006" key="2">
    <source>
        <dbReference type="Google" id="ProtNLM"/>
    </source>
</evidence>
<sequence length="244" mass="26278">MTGRRPISLGEIASRLEHRLYLTEATPKAIGEEYALTTRHGLSSVIVRPEVVSTVGLRSAGTLMGIVSVPGWCENDVRPLSTHELLTEARRLVGDGATEVGLLADASRLKGDQGLRFVDSASSLVGAMRDHGARVRVVLDTDNLTPDDTVAVCHRLASTGAWLVQGGSWLGARTSLTRIQLMRGSLPPHVRLKWTSPIRTLDAMLICIAEGVDRFNGDPATLLSEAARRIELGSLVVPVRGVDY</sequence>
<accession>A0AAU7JRN4</accession>
<dbReference type="Gene3D" id="3.20.20.70">
    <property type="entry name" value="Aldolase class I"/>
    <property type="match status" value="1"/>
</dbReference>
<organism evidence="1">
    <name type="scientific">Pedococcus sp. KACC 23699</name>
    <dbReference type="NCBI Taxonomy" id="3149228"/>
    <lineage>
        <taxon>Bacteria</taxon>
        <taxon>Bacillati</taxon>
        <taxon>Actinomycetota</taxon>
        <taxon>Actinomycetes</taxon>
        <taxon>Micrococcales</taxon>
        <taxon>Intrasporangiaceae</taxon>
        <taxon>Pedococcus</taxon>
    </lineage>
</organism>
<dbReference type="CDD" id="cd00945">
    <property type="entry name" value="Aldolase_Class_I"/>
    <property type="match status" value="1"/>
</dbReference>
<dbReference type="EMBL" id="CP157483">
    <property type="protein sequence ID" value="XBO43081.1"/>
    <property type="molecule type" value="Genomic_DNA"/>
</dbReference>
<gene>
    <name evidence="1" type="ORF">ABEG17_16140</name>
</gene>
<dbReference type="InterPro" id="IPR002915">
    <property type="entry name" value="DeoC/FbaB/LacD_aldolase"/>
</dbReference>
<protein>
    <recommendedName>
        <fullName evidence="2">Deoxyribose-phosphate aldolase</fullName>
    </recommendedName>
</protein>
<dbReference type="AlphaFoldDB" id="A0AAU7JRN4"/>
<dbReference type="SUPFAM" id="SSF51569">
    <property type="entry name" value="Aldolase"/>
    <property type="match status" value="1"/>
</dbReference>
<dbReference type="SMART" id="SM01133">
    <property type="entry name" value="DeoC"/>
    <property type="match status" value="1"/>
</dbReference>
<dbReference type="InterPro" id="IPR013785">
    <property type="entry name" value="Aldolase_TIM"/>
</dbReference>
<dbReference type="GO" id="GO:0016829">
    <property type="term" value="F:lyase activity"/>
    <property type="evidence" value="ECO:0007669"/>
    <property type="project" value="InterPro"/>
</dbReference>
<evidence type="ECO:0000313" key="1">
    <source>
        <dbReference type="EMBL" id="XBO43081.1"/>
    </source>
</evidence>